<name>M2TCL9_COCH5</name>
<proteinExistence type="predicted"/>
<dbReference type="OrthoDB" id="3960873at2759"/>
<dbReference type="HOGENOM" id="CLU_1722194_0_0_1"/>
<reference evidence="2" key="2">
    <citation type="journal article" date="2013" name="PLoS Genet.">
        <title>Comparative genome structure, secondary metabolite, and effector coding capacity across Cochliobolus pathogens.</title>
        <authorList>
            <person name="Condon B.J."/>
            <person name="Leng Y."/>
            <person name="Wu D."/>
            <person name="Bushley K.E."/>
            <person name="Ohm R.A."/>
            <person name="Otillar R."/>
            <person name="Martin J."/>
            <person name="Schackwitz W."/>
            <person name="Grimwood J."/>
            <person name="MohdZainudin N."/>
            <person name="Xue C."/>
            <person name="Wang R."/>
            <person name="Manning V.A."/>
            <person name="Dhillon B."/>
            <person name="Tu Z.J."/>
            <person name="Steffenson B.J."/>
            <person name="Salamov A."/>
            <person name="Sun H."/>
            <person name="Lowry S."/>
            <person name="LaButti K."/>
            <person name="Han J."/>
            <person name="Copeland A."/>
            <person name="Lindquist E."/>
            <person name="Barry K."/>
            <person name="Schmutz J."/>
            <person name="Baker S.E."/>
            <person name="Ciuffetti L.M."/>
            <person name="Grigoriev I.V."/>
            <person name="Zhong S."/>
            <person name="Turgeon B.G."/>
        </authorList>
    </citation>
    <scope>NUCLEOTIDE SEQUENCE [LARGE SCALE GENOMIC DNA]</scope>
    <source>
        <strain evidence="2">C5 / ATCC 48332 / race O</strain>
    </source>
</reference>
<accession>M2TCL9</accession>
<protein>
    <submittedName>
        <fullName evidence="1">Uncharacterized protein</fullName>
    </submittedName>
</protein>
<evidence type="ECO:0000313" key="2">
    <source>
        <dbReference type="Proteomes" id="UP000016936"/>
    </source>
</evidence>
<organism evidence="1 2">
    <name type="scientific">Cochliobolus heterostrophus (strain C5 / ATCC 48332 / race O)</name>
    <name type="common">Southern corn leaf blight fungus</name>
    <name type="synonym">Bipolaris maydis</name>
    <dbReference type="NCBI Taxonomy" id="701091"/>
    <lineage>
        <taxon>Eukaryota</taxon>
        <taxon>Fungi</taxon>
        <taxon>Dikarya</taxon>
        <taxon>Ascomycota</taxon>
        <taxon>Pezizomycotina</taxon>
        <taxon>Dothideomycetes</taxon>
        <taxon>Pleosporomycetidae</taxon>
        <taxon>Pleosporales</taxon>
        <taxon>Pleosporineae</taxon>
        <taxon>Pleosporaceae</taxon>
        <taxon>Bipolaris</taxon>
    </lineage>
</organism>
<keyword evidence="2" id="KW-1185">Reference proteome</keyword>
<dbReference type="AlphaFoldDB" id="M2TCL9"/>
<gene>
    <name evidence="1" type="ORF">COCHEDRAFT_1211243</name>
</gene>
<sequence>MTTVPEGKMIDEESFIVYQNGKIEYDLVDLDEEILLGESEPMTTAKTVAHVSCNARRDDGAQTPYSASWLHHAHTKLSMGFLASPSPSDNVCNVPHRRALELNGIISHANYLTDTWYATIGATIHLQITRQPRPLSPHVLKDWSPFDIPDKV</sequence>
<reference evidence="1 2" key="1">
    <citation type="journal article" date="2012" name="PLoS Pathog.">
        <title>Diverse lifestyles and strategies of plant pathogenesis encoded in the genomes of eighteen Dothideomycetes fungi.</title>
        <authorList>
            <person name="Ohm R.A."/>
            <person name="Feau N."/>
            <person name="Henrissat B."/>
            <person name="Schoch C.L."/>
            <person name="Horwitz B.A."/>
            <person name="Barry K.W."/>
            <person name="Condon B.J."/>
            <person name="Copeland A.C."/>
            <person name="Dhillon B."/>
            <person name="Glaser F."/>
            <person name="Hesse C.N."/>
            <person name="Kosti I."/>
            <person name="LaButti K."/>
            <person name="Lindquist E.A."/>
            <person name="Lucas S."/>
            <person name="Salamov A.A."/>
            <person name="Bradshaw R.E."/>
            <person name="Ciuffetti L."/>
            <person name="Hamelin R.C."/>
            <person name="Kema G.H.J."/>
            <person name="Lawrence C."/>
            <person name="Scott J.A."/>
            <person name="Spatafora J.W."/>
            <person name="Turgeon B.G."/>
            <person name="de Wit P.J.G.M."/>
            <person name="Zhong S."/>
            <person name="Goodwin S.B."/>
            <person name="Grigoriev I.V."/>
        </authorList>
    </citation>
    <scope>NUCLEOTIDE SEQUENCE [LARGE SCALE GENOMIC DNA]</scope>
    <source>
        <strain evidence="2">C5 / ATCC 48332 / race O</strain>
    </source>
</reference>
<dbReference type="EMBL" id="KB445571">
    <property type="protein sequence ID" value="EMD95285.1"/>
    <property type="molecule type" value="Genomic_DNA"/>
</dbReference>
<dbReference type="Proteomes" id="UP000016936">
    <property type="component" value="Unassembled WGS sequence"/>
</dbReference>
<evidence type="ECO:0000313" key="1">
    <source>
        <dbReference type="EMBL" id="EMD95285.1"/>
    </source>
</evidence>